<dbReference type="AlphaFoldDB" id="A0A1L6J5Q7"/>
<dbReference type="PANTHER" id="PTHR43800">
    <property type="entry name" value="PEPTIDYL-LYSINE N-ACETYLTRANSFERASE YJAB"/>
    <property type="match status" value="1"/>
</dbReference>
<dbReference type="RefSeq" id="WP_075150371.1">
    <property type="nucleotide sequence ID" value="NZ_CP018820.1"/>
</dbReference>
<dbReference type="Pfam" id="PF13673">
    <property type="entry name" value="Acetyltransf_10"/>
    <property type="match status" value="1"/>
</dbReference>
<evidence type="ECO:0000256" key="2">
    <source>
        <dbReference type="ARBA" id="ARBA00023315"/>
    </source>
</evidence>
<accession>A0A1L6J5Q7</accession>
<reference evidence="4" key="1">
    <citation type="submission" date="2016-12" db="EMBL/GenBank/DDBJ databases">
        <title>Whole genome sequencing of Sphingomonas koreensis.</title>
        <authorList>
            <person name="Conlan S."/>
            <person name="Thomas P.J."/>
            <person name="Mullikin J."/>
            <person name="Palmore T.N."/>
            <person name="Frank K.M."/>
            <person name="Segre J.A."/>
        </authorList>
    </citation>
    <scope>NUCLEOTIDE SEQUENCE</scope>
    <source>
        <strain evidence="4">ABOJV</strain>
    </source>
</reference>
<dbReference type="CDD" id="cd04301">
    <property type="entry name" value="NAT_SF"/>
    <property type="match status" value="1"/>
</dbReference>
<reference evidence="5 7" key="3">
    <citation type="submission" date="2018-07" db="EMBL/GenBank/DDBJ databases">
        <title>Genomic and Epidemiologic Investigation of an Indolent Hospital Outbreak.</title>
        <authorList>
            <person name="Johnson R.C."/>
            <person name="Deming C."/>
            <person name="Conlan S."/>
            <person name="Zellmer C.J."/>
            <person name="Michelin A.V."/>
            <person name="Lee-Lin S."/>
            <person name="Thomas P.J."/>
            <person name="Park M."/>
            <person name="Weingarten R.A."/>
            <person name="Less J."/>
            <person name="Dekker J.P."/>
            <person name="Frank K.M."/>
            <person name="Musser K.A."/>
            <person name="Mcquiston J.R."/>
            <person name="Henderson D.K."/>
            <person name="Lau A.F."/>
            <person name="Palmore T.N."/>
            <person name="Segre J.A."/>
        </authorList>
    </citation>
    <scope>NUCLEOTIDE SEQUENCE [LARGE SCALE GENOMIC DNA]</scope>
    <source>
        <strain evidence="5 7">SK-NIH.Env10_0317</strain>
    </source>
</reference>
<evidence type="ECO:0000313" key="4">
    <source>
        <dbReference type="EMBL" id="APR51204.1"/>
    </source>
</evidence>
<gene>
    <name evidence="4" type="ORF">BRX40_01055</name>
    <name evidence="5" type="ORF">CA257_19810</name>
</gene>
<dbReference type="Proteomes" id="UP000286681">
    <property type="component" value="Unassembled WGS sequence"/>
</dbReference>
<feature type="domain" description="N-acetyltransferase" evidence="3">
    <location>
        <begin position="1"/>
        <end position="142"/>
    </location>
</feature>
<evidence type="ECO:0000313" key="7">
    <source>
        <dbReference type="Proteomes" id="UP000286681"/>
    </source>
</evidence>
<dbReference type="STRING" id="93064.BRX40_01055"/>
<dbReference type="Proteomes" id="UP000185161">
    <property type="component" value="Chromosome"/>
</dbReference>
<sequence>MIRAGTAADVPRALEIWRAAVDATHGFLSAEDRIEIDRVVAEQFLPNVPLWLAVDGADRPQGFLVMDGEMIDALFVDPAVHGLGIGTALVDHALALAPNALVDASEQASNAAPFYEARGFVRTGRSEHDPQGRPYPVIHFRHPGRAG</sequence>
<keyword evidence="1 4" id="KW-0808">Transferase</keyword>
<dbReference type="KEGG" id="skr:BRX40_01055"/>
<evidence type="ECO:0000259" key="3">
    <source>
        <dbReference type="PROSITE" id="PS51186"/>
    </source>
</evidence>
<keyword evidence="6" id="KW-1185">Reference proteome</keyword>
<dbReference type="GO" id="GO:0016747">
    <property type="term" value="F:acyltransferase activity, transferring groups other than amino-acyl groups"/>
    <property type="evidence" value="ECO:0007669"/>
    <property type="project" value="InterPro"/>
</dbReference>
<dbReference type="Gene3D" id="3.40.630.30">
    <property type="match status" value="1"/>
</dbReference>
<dbReference type="GeneID" id="44131140"/>
<protein>
    <submittedName>
        <fullName evidence="4 5">Acetyltransferase</fullName>
    </submittedName>
</protein>
<dbReference type="NCBIfam" id="NF007807">
    <property type="entry name" value="PRK10514.1"/>
    <property type="match status" value="1"/>
</dbReference>
<dbReference type="SUPFAM" id="SSF55729">
    <property type="entry name" value="Acyl-CoA N-acyltransferases (Nat)"/>
    <property type="match status" value="1"/>
</dbReference>
<dbReference type="PANTHER" id="PTHR43800:SF1">
    <property type="entry name" value="PEPTIDYL-LYSINE N-ACETYLTRANSFERASE YJAB"/>
    <property type="match status" value="1"/>
</dbReference>
<proteinExistence type="predicted"/>
<dbReference type="PROSITE" id="PS51186">
    <property type="entry name" value="GNAT"/>
    <property type="match status" value="1"/>
</dbReference>
<dbReference type="EMBL" id="QQWO01000022">
    <property type="protein sequence ID" value="RSU99404.1"/>
    <property type="molecule type" value="Genomic_DNA"/>
</dbReference>
<evidence type="ECO:0000256" key="1">
    <source>
        <dbReference type="ARBA" id="ARBA00022679"/>
    </source>
</evidence>
<dbReference type="InterPro" id="IPR000182">
    <property type="entry name" value="GNAT_dom"/>
</dbReference>
<dbReference type="InterPro" id="IPR016181">
    <property type="entry name" value="Acyl_CoA_acyltransferase"/>
</dbReference>
<organism evidence="4 6">
    <name type="scientific">Sphingomonas koreensis</name>
    <dbReference type="NCBI Taxonomy" id="93064"/>
    <lineage>
        <taxon>Bacteria</taxon>
        <taxon>Pseudomonadati</taxon>
        <taxon>Pseudomonadota</taxon>
        <taxon>Alphaproteobacteria</taxon>
        <taxon>Sphingomonadales</taxon>
        <taxon>Sphingomonadaceae</taxon>
        <taxon>Sphingomonas</taxon>
    </lineage>
</organism>
<dbReference type="OrthoDB" id="9797417at2"/>
<evidence type="ECO:0000313" key="6">
    <source>
        <dbReference type="Proteomes" id="UP000185161"/>
    </source>
</evidence>
<evidence type="ECO:0000313" key="5">
    <source>
        <dbReference type="EMBL" id="RSU99404.1"/>
    </source>
</evidence>
<keyword evidence="2" id="KW-0012">Acyltransferase</keyword>
<name>A0A1L6J5Q7_9SPHN</name>
<dbReference type="EMBL" id="CP018820">
    <property type="protein sequence ID" value="APR51204.1"/>
    <property type="molecule type" value="Genomic_DNA"/>
</dbReference>
<reference evidence="6" key="2">
    <citation type="submission" date="2016-12" db="EMBL/GenBank/DDBJ databases">
        <title>Whole genome sequencing of Sphingomonas sp. ABOJV.</title>
        <authorList>
            <person name="Conlan S."/>
            <person name="Thomas P.J."/>
            <person name="Mullikin J."/>
            <person name="Palmore T.N."/>
            <person name="Frank K.M."/>
            <person name="Segre J.A."/>
        </authorList>
    </citation>
    <scope>NUCLEOTIDE SEQUENCE [LARGE SCALE GENOMIC DNA]</scope>
    <source>
        <strain evidence="6">ABOJV</strain>
    </source>
</reference>